<dbReference type="RefSeq" id="WP_114834525.1">
    <property type="nucleotide sequence ID" value="NZ_LR699114.1"/>
</dbReference>
<dbReference type="NCBIfam" id="TIGR02099">
    <property type="entry name" value="YhdP family protein"/>
    <property type="match status" value="1"/>
</dbReference>
<dbReference type="Pfam" id="PF13116">
    <property type="entry name" value="YhdP"/>
    <property type="match status" value="2"/>
</dbReference>
<keyword evidence="2" id="KW-0472">Membrane</keyword>
<accession>A0A370GGD9</accession>
<dbReference type="PANTHER" id="PTHR38690:SF1">
    <property type="entry name" value="PROTEASE"/>
    <property type="match status" value="1"/>
</dbReference>
<gene>
    <name evidence="4" type="ORF">C8D86_11263</name>
</gene>
<feature type="domain" description="YhdP central" evidence="3">
    <location>
        <begin position="5"/>
        <end position="477"/>
    </location>
</feature>
<dbReference type="InterPro" id="IPR025263">
    <property type="entry name" value="YhdP_central"/>
</dbReference>
<evidence type="ECO:0000313" key="5">
    <source>
        <dbReference type="Proteomes" id="UP000254720"/>
    </source>
</evidence>
<keyword evidence="2" id="KW-1133">Transmembrane helix</keyword>
<reference evidence="4 5" key="1">
    <citation type="submission" date="2018-07" db="EMBL/GenBank/DDBJ databases">
        <title>Genomic Encyclopedia of Type Strains, Phase IV (KMG-IV): sequencing the most valuable type-strain genomes for metagenomic binning, comparative biology and taxonomic classification.</title>
        <authorList>
            <person name="Goeker M."/>
        </authorList>
    </citation>
    <scope>NUCLEOTIDE SEQUENCE [LARGE SCALE GENOMIC DNA]</scope>
    <source>
        <strain evidence="4 5">DSM 16500</strain>
    </source>
</reference>
<feature type="compositionally biased region" description="Basic and acidic residues" evidence="1">
    <location>
        <begin position="495"/>
        <end position="505"/>
    </location>
</feature>
<dbReference type="PANTHER" id="PTHR38690">
    <property type="entry name" value="PROTEASE-RELATED"/>
    <property type="match status" value="1"/>
</dbReference>
<organism evidence="4 5">
    <name type="scientific">Aquicella lusitana</name>
    <dbReference type="NCBI Taxonomy" id="254246"/>
    <lineage>
        <taxon>Bacteria</taxon>
        <taxon>Pseudomonadati</taxon>
        <taxon>Pseudomonadota</taxon>
        <taxon>Gammaproteobacteria</taxon>
        <taxon>Legionellales</taxon>
        <taxon>Coxiellaceae</taxon>
        <taxon>Aquicella</taxon>
    </lineage>
</organism>
<protein>
    <submittedName>
        <fullName evidence="4">Uncharacterized protein (TIGR02099 family)</fullName>
    </submittedName>
</protein>
<feature type="transmembrane region" description="Helical" evidence="2">
    <location>
        <begin position="12"/>
        <end position="33"/>
    </location>
</feature>
<sequence>MKAFLISSAKKIAYVLAVCIILAAILVSLARLYNPSLNERRPEFEKWASELLQNPVTIEKVAFAWQGYQPVVSLNKVTVLNKETREPILQIRNVNVFISIPRSLWQRKFVPATIMVAGSEVNVVETATGEYAIQGFPALGGFNNQPFQREARFADVIAWLSTQPRLILRDIDVRYTGFTGQKRFVTLYNLSLENKNAQHIVLGKAILHQEIPTEMSVVLKWFGNSTDLSKIRARIYLYISGLSLSQWLSGYTWQNWQVQQGIGSAKIWATWNQGTLQKIQTTFQLYDLILYSLTDKSKHLIKRISGNVGWKRDGQDHIFAGNDILIDLPGHFWPVTSFYVAMTPDASGTLLPTIANLGYVDLYDIQAFLYSSPPLLSDETRKLLSDLQLKGSLLNAAITFSGSLADLQHISLNANFSQLSFLPLQQTPGVHNLSGNIKWDGTQGDLSLSSHRVIIKYDTLFANPINVDQLTGNITWQPIIDQKPQPTPDVQQSQKPDETANAEADRSAGWMLRVQGLQILNSDAAANVNGSISLPANNGTWLADLSANFTVQKVRNISRYLPLRTFNPALVKWLQSAFLSGEVQSGNAVLKGPLNAFPFPNGEGTFLISGDVKNIDLFYAAGWPQLNRANGKLTFSGSGMQVDIAQAKIFDIPVKNVTGEIQNLADPQLKIQSSEITTDFAQGLKFINASPLKETIGRMFTGMSASGPVTLKLGLAIPLVDPAKAQVQGKVVMKNAQLELVPWRLKLDKLNGQFSFTENTTEAENIEGLLFNKPIRIDLKTIQKSANDSVVRASLSGDLYVSDLESWLKIPFSKVAEGNASVKTDIDFAANEPIEIHLRTNLVGITLDLPDQYGKKAQQERNLAADIEVRENQPLRIQLSYGDLLGAALILNRQQETFDLTAANLQLGTGTPDWPPGPGLYITGNFDQLDWDKIKGYMGQNGGVNIANLVLRKIDIRAKTLDLLGQRLTQVQLQVTPSQNNWIIDISSPEVAGEIVAPVNLTPQGSISAQFQKLNLQAATGTQTRPAIDVKSLPSISFTANNVSYNAIPFGQVAFKTAPSGSGMSIRTLRITSSRMDLQASGAWTQSNTTSLQGVIKSSNVSNLLNSLGFDVHNFVSSNGRLDFSLSWHDAPFAPSVASLSGNASLDMGKGRIVEVSQTSGAKMDLGRMLSIFSLQTIPRRLMFDFSDVFQKGYSFDYVRGDFRFDNGNAFTNNLRFEGPIAAVGIHGRIGLKNKDYDFTLSVTPHVTSSIPVAATLITGNPVVGLAAMAVNTVISSGVSKATSYYYAVTGSWDNPSWKSISVPARD</sequence>
<keyword evidence="2" id="KW-0812">Transmembrane</keyword>
<dbReference type="Proteomes" id="UP000254720">
    <property type="component" value="Unassembled WGS sequence"/>
</dbReference>
<evidence type="ECO:0000256" key="2">
    <source>
        <dbReference type="SAM" id="Phobius"/>
    </source>
</evidence>
<feature type="region of interest" description="Disordered" evidence="1">
    <location>
        <begin position="483"/>
        <end position="505"/>
    </location>
</feature>
<dbReference type="EMBL" id="QQAX01000012">
    <property type="protein sequence ID" value="RDI42865.1"/>
    <property type="molecule type" value="Genomic_DNA"/>
</dbReference>
<comment type="caution">
    <text evidence="4">The sequence shown here is derived from an EMBL/GenBank/DDBJ whole genome shotgun (WGS) entry which is preliminary data.</text>
</comment>
<evidence type="ECO:0000313" key="4">
    <source>
        <dbReference type="EMBL" id="RDI42865.1"/>
    </source>
</evidence>
<dbReference type="InterPro" id="IPR011836">
    <property type="entry name" value="YhdP"/>
</dbReference>
<dbReference type="OrthoDB" id="9762238at2"/>
<keyword evidence="5" id="KW-1185">Reference proteome</keyword>
<evidence type="ECO:0000256" key="1">
    <source>
        <dbReference type="SAM" id="MobiDB-lite"/>
    </source>
</evidence>
<evidence type="ECO:0000259" key="3">
    <source>
        <dbReference type="Pfam" id="PF13116"/>
    </source>
</evidence>
<proteinExistence type="predicted"/>
<feature type="domain" description="YhdP central" evidence="3">
    <location>
        <begin position="506"/>
        <end position="1297"/>
    </location>
</feature>
<name>A0A370GGD9_9COXI</name>